<name>A0A381F380_CAMUP</name>
<accession>A0A381F380</accession>
<protein>
    <submittedName>
        <fullName evidence="1">Uncharacterized protein</fullName>
    </submittedName>
</protein>
<evidence type="ECO:0000313" key="2">
    <source>
        <dbReference type="Proteomes" id="UP000254161"/>
    </source>
</evidence>
<dbReference type="AlphaFoldDB" id="A0A381F380"/>
<proteinExistence type="predicted"/>
<gene>
    <name evidence="1" type="ORF">NCTC12264_01867</name>
</gene>
<dbReference type="EMBL" id="UFUZ01000002">
    <property type="protein sequence ID" value="SUX41049.1"/>
    <property type="molecule type" value="Genomic_DNA"/>
</dbReference>
<evidence type="ECO:0000313" key="1">
    <source>
        <dbReference type="EMBL" id="SUX41049.1"/>
    </source>
</evidence>
<organism evidence="1 2">
    <name type="scientific">Campylobacter upsaliensis</name>
    <dbReference type="NCBI Taxonomy" id="28080"/>
    <lineage>
        <taxon>Bacteria</taxon>
        <taxon>Pseudomonadati</taxon>
        <taxon>Campylobacterota</taxon>
        <taxon>Epsilonproteobacteria</taxon>
        <taxon>Campylobacterales</taxon>
        <taxon>Campylobacteraceae</taxon>
        <taxon>Campylobacter</taxon>
    </lineage>
</organism>
<dbReference type="RefSeq" id="WP_115631298.1">
    <property type="nucleotide sequence ID" value="NZ_UFUZ01000002.1"/>
</dbReference>
<reference evidence="1 2" key="1">
    <citation type="submission" date="2018-06" db="EMBL/GenBank/DDBJ databases">
        <authorList>
            <consortium name="Pathogen Informatics"/>
            <person name="Doyle S."/>
        </authorList>
    </citation>
    <scope>NUCLEOTIDE SEQUENCE [LARGE SCALE GENOMIC DNA]</scope>
    <source>
        <strain evidence="1 2">NCTC12264</strain>
    </source>
</reference>
<dbReference type="Proteomes" id="UP000254161">
    <property type="component" value="Unassembled WGS sequence"/>
</dbReference>
<sequence>MKNCLSIIFCILVNLALIISYDKFFTHKNPQIYIVDDMAIQRFVGQIASKVSNAKLRGQKISNLFIDIEEKVRTKALRDNAIVFSKSFMVSKDSNVKDITNEILSSFAK</sequence>